<name>A0A6J6ZWI0_9ZZZZ</name>
<feature type="compositionally biased region" description="Basic and acidic residues" evidence="1">
    <location>
        <begin position="87"/>
        <end position="113"/>
    </location>
</feature>
<sequence length="153" mass="17371">MLHRQRQNFTDDIELGGISQRAFISGDEEITFACNAELAEQGARSTELEFDKRAGFLDVLSRDCFDRFLQSCRAIDREGGRGTLRMTQRDHQKDHGSRTEQESDEFTNHKDQCLARPRRRTKAATARSEAAPASQRFRCEEPTPAEEGFISSG</sequence>
<evidence type="ECO:0000256" key="1">
    <source>
        <dbReference type="SAM" id="MobiDB-lite"/>
    </source>
</evidence>
<dbReference type="EMBL" id="CAFAAY010000151">
    <property type="protein sequence ID" value="CAB4824903.1"/>
    <property type="molecule type" value="Genomic_DNA"/>
</dbReference>
<protein>
    <submittedName>
        <fullName evidence="2">Unannotated protein</fullName>
    </submittedName>
</protein>
<dbReference type="AlphaFoldDB" id="A0A6J6ZWI0"/>
<proteinExistence type="predicted"/>
<feature type="region of interest" description="Disordered" evidence="1">
    <location>
        <begin position="79"/>
        <end position="153"/>
    </location>
</feature>
<feature type="compositionally biased region" description="Low complexity" evidence="1">
    <location>
        <begin position="123"/>
        <end position="134"/>
    </location>
</feature>
<accession>A0A6J6ZWI0</accession>
<gene>
    <name evidence="2" type="ORF">UFOPK3124_01254</name>
</gene>
<organism evidence="2">
    <name type="scientific">freshwater metagenome</name>
    <dbReference type="NCBI Taxonomy" id="449393"/>
    <lineage>
        <taxon>unclassified sequences</taxon>
        <taxon>metagenomes</taxon>
        <taxon>ecological metagenomes</taxon>
    </lineage>
</organism>
<evidence type="ECO:0000313" key="2">
    <source>
        <dbReference type="EMBL" id="CAB4824903.1"/>
    </source>
</evidence>
<reference evidence="2" key="1">
    <citation type="submission" date="2020-05" db="EMBL/GenBank/DDBJ databases">
        <authorList>
            <person name="Chiriac C."/>
            <person name="Salcher M."/>
            <person name="Ghai R."/>
            <person name="Kavagutti S V."/>
        </authorList>
    </citation>
    <scope>NUCLEOTIDE SEQUENCE</scope>
</reference>